<organism evidence="2 3">
    <name type="scientific">Fusarium oxysporum f. sp. conglutinans</name>
    <dbReference type="NCBI Taxonomy" id="100902"/>
    <lineage>
        <taxon>Eukaryota</taxon>
        <taxon>Fungi</taxon>
        <taxon>Dikarya</taxon>
        <taxon>Ascomycota</taxon>
        <taxon>Pezizomycotina</taxon>
        <taxon>Sordariomycetes</taxon>
        <taxon>Hypocreomycetidae</taxon>
        <taxon>Hypocreales</taxon>
        <taxon>Nectriaceae</taxon>
        <taxon>Fusarium</taxon>
        <taxon>Fusarium oxysporum species complex</taxon>
    </lineage>
</organism>
<dbReference type="AlphaFoldDB" id="A0A8H6GGP6"/>
<protein>
    <submittedName>
        <fullName evidence="2">Uncharacterized protein</fullName>
    </submittedName>
</protein>
<dbReference type="Proteomes" id="UP000593570">
    <property type="component" value="Unassembled WGS sequence"/>
</dbReference>
<comment type="caution">
    <text evidence="2">The sequence shown here is derived from an EMBL/GenBank/DDBJ whole genome shotgun (WGS) entry which is preliminary data.</text>
</comment>
<accession>A0A8H6GGP6</accession>
<proteinExistence type="predicted"/>
<dbReference type="EMBL" id="JACDXP010000011">
    <property type="protein sequence ID" value="KAF6517794.1"/>
    <property type="molecule type" value="Genomic_DNA"/>
</dbReference>
<gene>
    <name evidence="2" type="ORF">HZS61_003355</name>
</gene>
<sequence>MSQKNGILSVICAGRKRNHEFSELARALIVQVVESGRSYRDVAEEAGCSPAAIFKIFQRWKTHQTLDKKCRSGRSRKLTVQQIRWRNLTDDNTPSNQVPLRSQMEGYAENSTI</sequence>
<evidence type="ECO:0000313" key="2">
    <source>
        <dbReference type="EMBL" id="KAF6517794.1"/>
    </source>
</evidence>
<evidence type="ECO:0000256" key="1">
    <source>
        <dbReference type="SAM" id="MobiDB-lite"/>
    </source>
</evidence>
<dbReference type="InterPro" id="IPR036388">
    <property type="entry name" value="WH-like_DNA-bd_sf"/>
</dbReference>
<feature type="region of interest" description="Disordered" evidence="1">
    <location>
        <begin position="88"/>
        <end position="113"/>
    </location>
</feature>
<dbReference type="InterPro" id="IPR009057">
    <property type="entry name" value="Homeodomain-like_sf"/>
</dbReference>
<dbReference type="Gene3D" id="1.10.10.10">
    <property type="entry name" value="Winged helix-like DNA-binding domain superfamily/Winged helix DNA-binding domain"/>
    <property type="match status" value="1"/>
</dbReference>
<reference evidence="2 3" key="1">
    <citation type="journal article" date="2020" name="bioRxiv">
        <title>A chromosome-scale genome assembly for the Fusarium oxysporum strain Fo5176 to establish a model Arabidopsis-fungal pathosystem.</title>
        <authorList>
            <person name="Fokkens L."/>
            <person name="Guo L."/>
            <person name="Dora S."/>
            <person name="Wang B."/>
            <person name="Ye K."/>
            <person name="Sanchez-Rodriguez C."/>
            <person name="Croll D."/>
        </authorList>
    </citation>
    <scope>NUCLEOTIDE SEQUENCE [LARGE SCALE GENOMIC DNA]</scope>
    <source>
        <strain evidence="2 3">Fo5176</strain>
    </source>
</reference>
<evidence type="ECO:0000313" key="3">
    <source>
        <dbReference type="Proteomes" id="UP000593570"/>
    </source>
</evidence>
<dbReference type="SUPFAM" id="SSF46689">
    <property type="entry name" value="Homeodomain-like"/>
    <property type="match status" value="1"/>
</dbReference>
<feature type="compositionally biased region" description="Polar residues" evidence="1">
    <location>
        <begin position="88"/>
        <end position="100"/>
    </location>
</feature>
<name>A0A8H6GGP6_FUSOX</name>